<dbReference type="Proteomes" id="UP000000263">
    <property type="component" value="Chromosome"/>
</dbReference>
<evidence type="ECO:0008006" key="3">
    <source>
        <dbReference type="Google" id="ProtNLM"/>
    </source>
</evidence>
<evidence type="ECO:0000313" key="2">
    <source>
        <dbReference type="Proteomes" id="UP000000263"/>
    </source>
</evidence>
<dbReference type="AlphaFoldDB" id="A7NFC1"/>
<dbReference type="OrthoDB" id="9848797at2"/>
<organism evidence="1 2">
    <name type="scientific">Roseiflexus castenholzii (strain DSM 13941 / HLO8)</name>
    <dbReference type="NCBI Taxonomy" id="383372"/>
    <lineage>
        <taxon>Bacteria</taxon>
        <taxon>Bacillati</taxon>
        <taxon>Chloroflexota</taxon>
        <taxon>Chloroflexia</taxon>
        <taxon>Chloroflexales</taxon>
        <taxon>Roseiflexineae</taxon>
        <taxon>Roseiflexaceae</taxon>
        <taxon>Roseiflexus</taxon>
    </lineage>
</organism>
<protein>
    <recommendedName>
        <fullName evidence="3">SseB protein N-terminal domain-containing protein</fullName>
    </recommendedName>
</protein>
<dbReference type="EMBL" id="CP000804">
    <property type="protein sequence ID" value="ABU56143.1"/>
    <property type="molecule type" value="Genomic_DNA"/>
</dbReference>
<gene>
    <name evidence="1" type="ordered locus">Rcas_0004</name>
</gene>
<dbReference type="HOGENOM" id="CLU_1833707_0_0_0"/>
<reference evidence="1 2" key="1">
    <citation type="submission" date="2007-08" db="EMBL/GenBank/DDBJ databases">
        <title>Complete sequence of Roseiflexus castenholzii DSM 13941.</title>
        <authorList>
            <consortium name="US DOE Joint Genome Institute"/>
            <person name="Copeland A."/>
            <person name="Lucas S."/>
            <person name="Lapidus A."/>
            <person name="Barry K."/>
            <person name="Glavina del Rio T."/>
            <person name="Dalin E."/>
            <person name="Tice H."/>
            <person name="Pitluck S."/>
            <person name="Thompson L.S."/>
            <person name="Brettin T."/>
            <person name="Bruce D."/>
            <person name="Detter J.C."/>
            <person name="Han C."/>
            <person name="Tapia R."/>
            <person name="Schmutz J."/>
            <person name="Larimer F."/>
            <person name="Land M."/>
            <person name="Hauser L."/>
            <person name="Kyrpides N."/>
            <person name="Mikhailova N."/>
            <person name="Bryant D.A."/>
            <person name="Hanada S."/>
            <person name="Tsukatani Y."/>
            <person name="Richardson P."/>
        </authorList>
    </citation>
    <scope>NUCLEOTIDE SEQUENCE [LARGE SCALE GENOMIC DNA]</scope>
    <source>
        <strain evidence="2">DSM 13941 / HLO8</strain>
    </source>
</reference>
<dbReference type="STRING" id="383372.Rcas_0004"/>
<accession>A7NFC1</accession>
<name>A7NFC1_ROSCS</name>
<evidence type="ECO:0000313" key="1">
    <source>
        <dbReference type="EMBL" id="ABU56143.1"/>
    </source>
</evidence>
<keyword evidence="2" id="KW-1185">Reference proteome</keyword>
<sequence>MDDDVHALAAEQGLNLEALHAALAALRMHAGGDIFYVFWLPRGRVGSDNGKKRSRTLLAFPSPDAALGFAQRNRLVHPPDVPRLRLLSLAQLLRAILREPSIVALHLVFDTEDLQSYPPGHLPPGLHLTRADVVRLIGAQP</sequence>
<dbReference type="KEGG" id="rca:Rcas_0004"/>
<proteinExistence type="predicted"/>
<dbReference type="RefSeq" id="WP_011997549.1">
    <property type="nucleotide sequence ID" value="NC_009767.1"/>
</dbReference>